<evidence type="ECO:0000256" key="4">
    <source>
        <dbReference type="ARBA" id="ARBA00022679"/>
    </source>
</evidence>
<feature type="transmembrane region" description="Helical" evidence="8">
    <location>
        <begin position="208"/>
        <end position="228"/>
    </location>
</feature>
<name>A0A1F5SFC2_9BACT</name>
<evidence type="ECO:0000256" key="3">
    <source>
        <dbReference type="ARBA" id="ARBA00022676"/>
    </source>
</evidence>
<comment type="subcellular location">
    <subcellularLocation>
        <location evidence="1">Cell membrane</location>
        <topology evidence="1">Multi-pass membrane protein</topology>
    </subcellularLocation>
</comment>
<dbReference type="EMBL" id="MFGB01000024">
    <property type="protein sequence ID" value="OGF24981.1"/>
    <property type="molecule type" value="Genomic_DNA"/>
</dbReference>
<keyword evidence="7 8" id="KW-0472">Membrane</keyword>
<dbReference type="GO" id="GO:0005886">
    <property type="term" value="C:plasma membrane"/>
    <property type="evidence" value="ECO:0007669"/>
    <property type="project" value="UniProtKB-SubCell"/>
</dbReference>
<evidence type="ECO:0000256" key="1">
    <source>
        <dbReference type="ARBA" id="ARBA00004651"/>
    </source>
</evidence>
<dbReference type="GO" id="GO:0009103">
    <property type="term" value="P:lipopolysaccharide biosynthetic process"/>
    <property type="evidence" value="ECO:0007669"/>
    <property type="project" value="UniProtKB-ARBA"/>
</dbReference>
<dbReference type="PANTHER" id="PTHR33908">
    <property type="entry name" value="MANNOSYLTRANSFERASE YKCB-RELATED"/>
    <property type="match status" value="1"/>
</dbReference>
<evidence type="ECO:0000256" key="5">
    <source>
        <dbReference type="ARBA" id="ARBA00022692"/>
    </source>
</evidence>
<comment type="caution">
    <text evidence="9">The sequence shown here is derived from an EMBL/GenBank/DDBJ whole genome shotgun (WGS) entry which is preliminary data.</text>
</comment>
<dbReference type="Proteomes" id="UP000178367">
    <property type="component" value="Unassembled WGS sequence"/>
</dbReference>
<feature type="transmembrane region" description="Helical" evidence="8">
    <location>
        <begin position="399"/>
        <end position="419"/>
    </location>
</feature>
<protein>
    <submittedName>
        <fullName evidence="9">Uncharacterized protein</fullName>
    </submittedName>
</protein>
<evidence type="ECO:0000256" key="7">
    <source>
        <dbReference type="ARBA" id="ARBA00023136"/>
    </source>
</evidence>
<gene>
    <name evidence="9" type="ORF">A2227_08000</name>
</gene>
<dbReference type="GO" id="GO:0016763">
    <property type="term" value="F:pentosyltransferase activity"/>
    <property type="evidence" value="ECO:0007669"/>
    <property type="project" value="TreeGrafter"/>
</dbReference>
<dbReference type="STRING" id="1797994.A2227_08000"/>
<feature type="transmembrane region" description="Helical" evidence="8">
    <location>
        <begin position="12"/>
        <end position="30"/>
    </location>
</feature>
<keyword evidence="6 8" id="KW-1133">Transmembrane helix</keyword>
<dbReference type="InterPro" id="IPR050297">
    <property type="entry name" value="LipidA_mod_glycosyltrf_83"/>
</dbReference>
<feature type="transmembrane region" description="Helical" evidence="8">
    <location>
        <begin position="367"/>
        <end position="387"/>
    </location>
</feature>
<feature type="transmembrane region" description="Helical" evidence="8">
    <location>
        <begin position="42"/>
        <end position="64"/>
    </location>
</feature>
<evidence type="ECO:0000256" key="2">
    <source>
        <dbReference type="ARBA" id="ARBA00022475"/>
    </source>
</evidence>
<evidence type="ECO:0000256" key="8">
    <source>
        <dbReference type="SAM" id="Phobius"/>
    </source>
</evidence>
<dbReference type="PANTHER" id="PTHR33908:SF11">
    <property type="entry name" value="MEMBRANE PROTEIN"/>
    <property type="match status" value="1"/>
</dbReference>
<evidence type="ECO:0000256" key="6">
    <source>
        <dbReference type="ARBA" id="ARBA00022989"/>
    </source>
</evidence>
<feature type="transmembrane region" description="Helical" evidence="8">
    <location>
        <begin position="145"/>
        <end position="163"/>
    </location>
</feature>
<keyword evidence="5 8" id="KW-0812">Transmembrane</keyword>
<keyword evidence="2" id="KW-1003">Cell membrane</keyword>
<feature type="transmembrane region" description="Helical" evidence="8">
    <location>
        <begin position="249"/>
        <end position="268"/>
    </location>
</feature>
<feature type="transmembrane region" description="Helical" evidence="8">
    <location>
        <begin position="170"/>
        <end position="188"/>
    </location>
</feature>
<dbReference type="AlphaFoldDB" id="A0A1F5SFC2"/>
<evidence type="ECO:0000313" key="9">
    <source>
        <dbReference type="EMBL" id="OGF24981.1"/>
    </source>
</evidence>
<feature type="transmembrane region" description="Helical" evidence="8">
    <location>
        <begin position="336"/>
        <end position="355"/>
    </location>
</feature>
<keyword evidence="3" id="KW-0328">Glycosyltransferase</keyword>
<accession>A0A1F5SFC2</accession>
<reference evidence="9 10" key="1">
    <citation type="journal article" date="2016" name="Nat. Commun.">
        <title>Thousands of microbial genomes shed light on interconnected biogeochemical processes in an aquifer system.</title>
        <authorList>
            <person name="Anantharaman K."/>
            <person name="Brown C.T."/>
            <person name="Hug L.A."/>
            <person name="Sharon I."/>
            <person name="Castelle C.J."/>
            <person name="Probst A.J."/>
            <person name="Thomas B.C."/>
            <person name="Singh A."/>
            <person name="Wilkins M.J."/>
            <person name="Karaoz U."/>
            <person name="Brodie E.L."/>
            <person name="Williams K.H."/>
            <person name="Hubbard S.S."/>
            <person name="Banfield J.F."/>
        </authorList>
    </citation>
    <scope>NUCLEOTIDE SEQUENCE [LARGE SCALE GENOMIC DNA]</scope>
</reference>
<feature type="transmembrane region" description="Helical" evidence="8">
    <location>
        <begin position="309"/>
        <end position="329"/>
    </location>
</feature>
<organism evidence="9 10">
    <name type="scientific">Candidatus Falkowbacteria bacterium RIFOXYA2_FULL_47_19</name>
    <dbReference type="NCBI Taxonomy" id="1797994"/>
    <lineage>
        <taxon>Bacteria</taxon>
        <taxon>Candidatus Falkowiibacteriota</taxon>
    </lineage>
</organism>
<feature type="transmembrane region" description="Helical" evidence="8">
    <location>
        <begin position="118"/>
        <end position="139"/>
    </location>
</feature>
<keyword evidence="4" id="KW-0808">Transferase</keyword>
<proteinExistence type="predicted"/>
<evidence type="ECO:0000313" key="10">
    <source>
        <dbReference type="Proteomes" id="UP000178367"/>
    </source>
</evidence>
<feature type="transmembrane region" description="Helical" evidence="8">
    <location>
        <begin position="93"/>
        <end position="111"/>
    </location>
</feature>
<sequence length="536" mass="62900">MLNDLNFWLRDLIFPLVLVNFIALVFFVVINHLTLKRFLSRITFNFWIVLVLIFFASLLIRISLPILHHEMFIDEPWYMEAGKNMLFTGSQGHYPKSIGWPFLIFIVFLIFGVNNWTAIYASLFFGALSVFPVFLLSYALTDKKYLSLISASIFSLFPLHIFWSATAETNVASVFFTAMSMLFAFLYFREPSRGLFWLTMASFAFTAQIRPENYILPIVFLIWVFVIQKKKIFYGFKEILSDGLFSKTLHKYIGPLLFVLFLTAPNLIQVLHFNVSLNAYENVTEGAIIKPNWSFDNLIKNTLNLGPELFQTFDELIVIFMIIGFYYMLKNRRKYAVLLVSWFLVLWFTYFISFLDVLGGRSRVYLSFYPIFSILAAAGIWLAMDKARSLFRDAPPKAIPFLMMGMFFLLLFLNIGPYIPRASAEKVLETRIPEFMKRDIPYDCMIISGEDVIIKSTTDFNSIATEEFLNLRDKDKFFSEHKCVLFFEDMYCFYRKGFTKKLSECRELKNNYLTEEFLTYQNDNIKYTFYKLSNNK</sequence>